<name>A0A016V0S2_9BILA</name>
<evidence type="ECO:0000313" key="1">
    <source>
        <dbReference type="EMBL" id="EYC20856.1"/>
    </source>
</evidence>
<dbReference type="OrthoDB" id="10545441at2759"/>
<sequence length="67" mass="7702">MWVNVNVSELSKICLQVSARGYSPEKRDYHHHFVYDGDITWGTDGNVVTRLFNTQGVEVSNFEVRAK</sequence>
<keyword evidence="2" id="KW-1185">Reference proteome</keyword>
<accession>A0A016V0S2</accession>
<organism evidence="1 2">
    <name type="scientific">Ancylostoma ceylanicum</name>
    <dbReference type="NCBI Taxonomy" id="53326"/>
    <lineage>
        <taxon>Eukaryota</taxon>
        <taxon>Metazoa</taxon>
        <taxon>Ecdysozoa</taxon>
        <taxon>Nematoda</taxon>
        <taxon>Chromadorea</taxon>
        <taxon>Rhabditida</taxon>
        <taxon>Rhabditina</taxon>
        <taxon>Rhabditomorpha</taxon>
        <taxon>Strongyloidea</taxon>
        <taxon>Ancylostomatidae</taxon>
        <taxon>Ancylostomatinae</taxon>
        <taxon>Ancylostoma</taxon>
    </lineage>
</organism>
<gene>
    <name evidence="1" type="primary">Acey_s0020.g106</name>
    <name evidence="1" type="ORF">Y032_0020g106</name>
</gene>
<evidence type="ECO:0000313" key="2">
    <source>
        <dbReference type="Proteomes" id="UP000024635"/>
    </source>
</evidence>
<dbReference type="STRING" id="53326.A0A016V0S2"/>
<dbReference type="EMBL" id="JARK01001356">
    <property type="protein sequence ID" value="EYC20856.1"/>
    <property type="molecule type" value="Genomic_DNA"/>
</dbReference>
<dbReference type="SUPFAM" id="SSF74853">
    <property type="entry name" value="Lamin A/C globular tail domain"/>
    <property type="match status" value="1"/>
</dbReference>
<reference evidence="2" key="1">
    <citation type="journal article" date="2015" name="Nat. Genet.">
        <title>The genome and transcriptome of the zoonotic hookworm Ancylostoma ceylanicum identify infection-specific gene families.</title>
        <authorList>
            <person name="Schwarz E.M."/>
            <person name="Hu Y."/>
            <person name="Antoshechkin I."/>
            <person name="Miller M.M."/>
            <person name="Sternberg P.W."/>
            <person name="Aroian R.V."/>
        </authorList>
    </citation>
    <scope>NUCLEOTIDE SEQUENCE</scope>
    <source>
        <strain evidence="2">HY135</strain>
    </source>
</reference>
<dbReference type="InterPro" id="IPR036415">
    <property type="entry name" value="Lamin_tail_dom_sf"/>
</dbReference>
<comment type="caution">
    <text evidence="1">The sequence shown here is derived from an EMBL/GenBank/DDBJ whole genome shotgun (WGS) entry which is preliminary data.</text>
</comment>
<proteinExistence type="predicted"/>
<dbReference type="AlphaFoldDB" id="A0A016V0S2"/>
<dbReference type="Proteomes" id="UP000024635">
    <property type="component" value="Unassembled WGS sequence"/>
</dbReference>
<protein>
    <submittedName>
        <fullName evidence="1">Uncharacterized protein</fullName>
    </submittedName>
</protein>